<dbReference type="Proteomes" id="UP000681967">
    <property type="component" value="Unassembled WGS sequence"/>
</dbReference>
<evidence type="ECO:0000259" key="1">
    <source>
        <dbReference type="Pfam" id="PF00198"/>
    </source>
</evidence>
<protein>
    <recommendedName>
        <fullName evidence="1">2-oxoacid dehydrogenase acyltransferase catalytic domain-containing protein</fullName>
    </recommendedName>
</protein>
<proteinExistence type="predicted"/>
<evidence type="ECO:0000313" key="4">
    <source>
        <dbReference type="Proteomes" id="UP000681967"/>
    </source>
</evidence>
<feature type="domain" description="2-oxoacid dehydrogenase acyltransferase catalytic" evidence="1">
    <location>
        <begin position="3"/>
        <end position="66"/>
    </location>
</feature>
<dbReference type="Pfam" id="PF00198">
    <property type="entry name" value="2-oxoacid_dh"/>
    <property type="match status" value="1"/>
</dbReference>
<dbReference type="InterPro" id="IPR001078">
    <property type="entry name" value="2-oxoacid_DH_actylTfrase"/>
</dbReference>
<dbReference type="GO" id="GO:0004742">
    <property type="term" value="F:dihydrolipoyllysine-residue acetyltransferase activity"/>
    <property type="evidence" value="ECO:0007669"/>
    <property type="project" value="TreeGrafter"/>
</dbReference>
<dbReference type="PANTHER" id="PTHR23151:SF90">
    <property type="entry name" value="DIHYDROLIPOYLLYSINE-RESIDUE ACETYLTRANSFERASE COMPONENT OF PYRUVATE DEHYDROGENASE COMPLEX, MITOCHONDRIAL-RELATED"/>
    <property type="match status" value="1"/>
</dbReference>
<dbReference type="Proteomes" id="UP000681720">
    <property type="component" value="Unassembled WGS sequence"/>
</dbReference>
<comment type="caution">
    <text evidence="2">The sequence shown here is derived from an EMBL/GenBank/DDBJ whole genome shotgun (WGS) entry which is preliminary data.</text>
</comment>
<dbReference type="EMBL" id="CAJOBH010252935">
    <property type="protein sequence ID" value="CAF5142702.1"/>
    <property type="molecule type" value="Genomic_DNA"/>
</dbReference>
<dbReference type="GO" id="GO:0045254">
    <property type="term" value="C:pyruvate dehydrogenase complex"/>
    <property type="evidence" value="ECO:0007669"/>
    <property type="project" value="InterPro"/>
</dbReference>
<reference evidence="2" key="1">
    <citation type="submission" date="2021-02" db="EMBL/GenBank/DDBJ databases">
        <authorList>
            <person name="Nowell W R."/>
        </authorList>
    </citation>
    <scope>NUCLEOTIDE SEQUENCE</scope>
</reference>
<dbReference type="GO" id="GO:0006086">
    <property type="term" value="P:pyruvate decarboxylation to acetyl-CoA"/>
    <property type="evidence" value="ECO:0007669"/>
    <property type="project" value="InterPro"/>
</dbReference>
<accession>A0A8S3FVJ4</accession>
<dbReference type="SUPFAM" id="SSF52777">
    <property type="entry name" value="CoA-dependent acyltransferases"/>
    <property type="match status" value="1"/>
</dbReference>
<dbReference type="InterPro" id="IPR023213">
    <property type="entry name" value="CAT-like_dom_sf"/>
</dbReference>
<dbReference type="PANTHER" id="PTHR23151">
    <property type="entry name" value="DIHYDROLIPOAMIDE ACETYL/SUCCINYL-TRANSFERASE-RELATED"/>
    <property type="match status" value="1"/>
</dbReference>
<organism evidence="2 4">
    <name type="scientific">Rotaria magnacalcarata</name>
    <dbReference type="NCBI Taxonomy" id="392030"/>
    <lineage>
        <taxon>Eukaryota</taxon>
        <taxon>Metazoa</taxon>
        <taxon>Spiralia</taxon>
        <taxon>Gnathifera</taxon>
        <taxon>Rotifera</taxon>
        <taxon>Eurotatoria</taxon>
        <taxon>Bdelloidea</taxon>
        <taxon>Philodinida</taxon>
        <taxon>Philodinidae</taxon>
        <taxon>Rotaria</taxon>
    </lineage>
</organism>
<evidence type="ECO:0000313" key="2">
    <source>
        <dbReference type="EMBL" id="CAF5142702.1"/>
    </source>
</evidence>
<sequence length="76" mass="7986">MSGLATINQEISQLSKKANDGKLGDNELEMGTFTISNLGMYGVTNFSAVIYPEQSALLAIGGIETRILPAPDSPKG</sequence>
<dbReference type="InterPro" id="IPR045257">
    <property type="entry name" value="E2/Pdx1"/>
</dbReference>
<name>A0A8S3FVJ4_9BILA</name>
<dbReference type="Gene3D" id="3.30.559.10">
    <property type="entry name" value="Chloramphenicol acetyltransferase-like domain"/>
    <property type="match status" value="1"/>
</dbReference>
<dbReference type="EMBL" id="CAJOBJ010356223">
    <property type="protein sequence ID" value="CAF5214469.1"/>
    <property type="molecule type" value="Genomic_DNA"/>
</dbReference>
<evidence type="ECO:0000313" key="3">
    <source>
        <dbReference type="EMBL" id="CAF5214469.1"/>
    </source>
</evidence>
<gene>
    <name evidence="2" type="ORF">BYL167_LOCUS70511</name>
    <name evidence="3" type="ORF">GIL414_LOCUS80969</name>
</gene>
<dbReference type="AlphaFoldDB" id="A0A8S3FVJ4"/>